<dbReference type="InterPro" id="IPR027372">
    <property type="entry name" value="Phytase-like_dom"/>
</dbReference>
<dbReference type="EMBL" id="QDDL01000003">
    <property type="protein sequence ID" value="PVZ69566.1"/>
    <property type="molecule type" value="Genomic_DNA"/>
</dbReference>
<gene>
    <name evidence="2" type="ORF">DC094_09620</name>
</gene>
<proteinExistence type="predicted"/>
<dbReference type="Pfam" id="PF13449">
    <property type="entry name" value="Phytase-like"/>
    <property type="match status" value="1"/>
</dbReference>
<accession>A0A2V1GU06</accession>
<dbReference type="OrthoDB" id="6195379at2"/>
<dbReference type="RefSeq" id="WP_133245513.1">
    <property type="nucleotide sequence ID" value="NZ_CAWNYD010000003.1"/>
</dbReference>
<feature type="domain" description="Phytase-like" evidence="1">
    <location>
        <begin position="25"/>
        <end position="273"/>
    </location>
</feature>
<evidence type="ECO:0000313" key="2">
    <source>
        <dbReference type="EMBL" id="PVZ69566.1"/>
    </source>
</evidence>
<protein>
    <recommendedName>
        <fullName evidence="1">Phytase-like domain-containing protein</fullName>
    </recommendedName>
</protein>
<reference evidence="2 3" key="1">
    <citation type="submission" date="2018-04" db="EMBL/GenBank/DDBJ databases">
        <title>Thalassorhabdus spongiae gen. nov., sp. nov., isolated from a marine sponge in South-West Iceland.</title>
        <authorList>
            <person name="Knobloch S."/>
            <person name="Daussin A."/>
            <person name="Johannsson R."/>
            <person name="Marteinsson V.T."/>
        </authorList>
    </citation>
    <scope>NUCLEOTIDE SEQUENCE [LARGE SCALE GENOMIC DNA]</scope>
    <source>
        <strain evidence="2 3">Hp12</strain>
    </source>
</reference>
<keyword evidence="3" id="KW-1185">Reference proteome</keyword>
<organism evidence="2 3">
    <name type="scientific">Pelagibaculum spongiae</name>
    <dbReference type="NCBI Taxonomy" id="2080658"/>
    <lineage>
        <taxon>Bacteria</taxon>
        <taxon>Pseudomonadati</taxon>
        <taxon>Pseudomonadota</taxon>
        <taxon>Gammaproteobacteria</taxon>
        <taxon>Oceanospirillales</taxon>
        <taxon>Pelagibaculum</taxon>
    </lineage>
</organism>
<evidence type="ECO:0000259" key="1">
    <source>
        <dbReference type="Pfam" id="PF13449"/>
    </source>
</evidence>
<name>A0A2V1GU06_9GAMM</name>
<evidence type="ECO:0000313" key="3">
    <source>
        <dbReference type="Proteomes" id="UP000244906"/>
    </source>
</evidence>
<dbReference type="AlphaFoldDB" id="A0A2V1GU06"/>
<dbReference type="Proteomes" id="UP000244906">
    <property type="component" value="Unassembled WGS sequence"/>
</dbReference>
<comment type="caution">
    <text evidence="2">The sequence shown here is derived from an EMBL/GenBank/DDBJ whole genome shotgun (WGS) entry which is preliminary data.</text>
</comment>
<sequence length="295" mass="33249">MAGEPIGIVDLSGSWKLPKALQDPSGLSLCDHRLSMVSDRQDQQVWQFDLPVTGQPLQWKIQPLQIKASWAGAIKLVSGKDYDFEAISCLPSQTMIASEYKSWLLLLDGQGNKRRQIDLRSELERLQLGQKFNAGIEAVTFWPEQQQAQQNSRAKIKFQGVVLGLERSPAALVYLDLKQNPTKLTQLAVKGEAFEDISGLAVADGFLWVLERSQMRVRKMQLDLLNNTATTEQLLDLSATLQLPKYRFVPQKHEIAEGLEVVDKDLYLVLDNNRKLAEVGGHDQGWLLRFSITPR</sequence>